<keyword evidence="2" id="KW-1185">Reference proteome</keyword>
<sequence>MEDWHNQRINAAIEANGATFSQFGVARTALTFVPRLHFFTPQQNVARVRSLNTPVNRHVR</sequence>
<protein>
    <submittedName>
        <fullName evidence="1">Uncharacterized protein</fullName>
    </submittedName>
</protein>
<organism evidence="1 2">
    <name type="scientific">Lactiplantibacillus modestisalitolerans</name>
    <dbReference type="NCBI Taxonomy" id="1457219"/>
    <lineage>
        <taxon>Bacteria</taxon>
        <taxon>Bacillati</taxon>
        <taxon>Bacillota</taxon>
        <taxon>Bacilli</taxon>
        <taxon>Lactobacillales</taxon>
        <taxon>Lactobacillaceae</taxon>
        <taxon>Lactiplantibacillus</taxon>
    </lineage>
</organism>
<evidence type="ECO:0000313" key="1">
    <source>
        <dbReference type="EMBL" id="MFB9769629.1"/>
    </source>
</evidence>
<name>A0ABV5WU14_9LACO</name>
<dbReference type="EMBL" id="JBHLZY010000018">
    <property type="protein sequence ID" value="MFB9769629.1"/>
    <property type="molecule type" value="Genomic_DNA"/>
</dbReference>
<gene>
    <name evidence="1" type="ORF">ACFFLI_07100</name>
</gene>
<comment type="caution">
    <text evidence="1">The sequence shown here is derived from an EMBL/GenBank/DDBJ whole genome shotgun (WGS) entry which is preliminary data.</text>
</comment>
<evidence type="ECO:0000313" key="2">
    <source>
        <dbReference type="Proteomes" id="UP001589691"/>
    </source>
</evidence>
<dbReference type="Proteomes" id="UP001589691">
    <property type="component" value="Unassembled WGS sequence"/>
</dbReference>
<proteinExistence type="predicted"/>
<accession>A0ABV5WU14</accession>
<reference evidence="1 2" key="1">
    <citation type="submission" date="2024-09" db="EMBL/GenBank/DDBJ databases">
        <authorList>
            <person name="Sun Q."/>
            <person name="Mori K."/>
        </authorList>
    </citation>
    <scope>NUCLEOTIDE SEQUENCE [LARGE SCALE GENOMIC DNA]</scope>
    <source>
        <strain evidence="1 2">TBRC 4576</strain>
    </source>
</reference>
<dbReference type="RefSeq" id="WP_137642969.1">
    <property type="nucleotide sequence ID" value="NZ_BJEA01000012.1"/>
</dbReference>